<reference evidence="5 6" key="1">
    <citation type="submission" date="2020-09" db="EMBL/GenBank/DDBJ databases">
        <title>Characterization of Paenibacillus peoriae strain ZF390 with broad-spectrum antimicrobial activity as a potential biocontrol agent.</title>
        <authorList>
            <person name="Li L."/>
            <person name="Zhao Y."/>
            <person name="Li B."/>
            <person name="Xie X."/>
        </authorList>
    </citation>
    <scope>NUCLEOTIDE SEQUENCE [LARGE SCALE GENOMIC DNA]</scope>
    <source>
        <strain evidence="5 6">ZF390</strain>
    </source>
</reference>
<dbReference type="PROSITE" id="PS00198">
    <property type="entry name" value="4FE4S_FER_1"/>
    <property type="match status" value="1"/>
</dbReference>
<evidence type="ECO:0000313" key="6">
    <source>
        <dbReference type="Proteomes" id="UP000516384"/>
    </source>
</evidence>
<dbReference type="RefSeq" id="WP_180984570.1">
    <property type="nucleotide sequence ID" value="NZ_CP061172.1"/>
</dbReference>
<evidence type="ECO:0000313" key="5">
    <source>
        <dbReference type="EMBL" id="QNR69015.1"/>
    </source>
</evidence>
<dbReference type="SUPFAM" id="SSF52317">
    <property type="entry name" value="Class I glutamine amidotransferase-like"/>
    <property type="match status" value="1"/>
</dbReference>
<evidence type="ECO:0000256" key="2">
    <source>
        <dbReference type="ARBA" id="ARBA00023004"/>
    </source>
</evidence>
<proteinExistence type="predicted"/>
<gene>
    <name evidence="5" type="ORF">IAQ67_08340</name>
</gene>
<feature type="domain" description="4Fe-4S ferredoxin-type" evidence="4">
    <location>
        <begin position="224"/>
        <end position="253"/>
    </location>
</feature>
<dbReference type="EMBL" id="CP061172">
    <property type="protein sequence ID" value="QNR69015.1"/>
    <property type="molecule type" value="Genomic_DNA"/>
</dbReference>
<evidence type="ECO:0000256" key="1">
    <source>
        <dbReference type="ARBA" id="ARBA00022723"/>
    </source>
</evidence>
<keyword evidence="2" id="KW-0408">Iron</keyword>
<dbReference type="SUPFAM" id="SSF54862">
    <property type="entry name" value="4Fe-4S ferredoxins"/>
    <property type="match status" value="1"/>
</dbReference>
<dbReference type="Pfam" id="PF12838">
    <property type="entry name" value="Fer4_7"/>
    <property type="match status" value="1"/>
</dbReference>
<dbReference type="Gene3D" id="3.30.70.20">
    <property type="match status" value="1"/>
</dbReference>
<organism evidence="5 6">
    <name type="scientific">Paenibacillus peoriae</name>
    <dbReference type="NCBI Taxonomy" id="59893"/>
    <lineage>
        <taxon>Bacteria</taxon>
        <taxon>Bacillati</taxon>
        <taxon>Bacillota</taxon>
        <taxon>Bacilli</taxon>
        <taxon>Bacillales</taxon>
        <taxon>Paenibacillaceae</taxon>
        <taxon>Paenibacillus</taxon>
    </lineage>
</organism>
<keyword evidence="1" id="KW-0479">Metal-binding</keyword>
<dbReference type="InterPro" id="IPR017896">
    <property type="entry name" value="4Fe4S_Fe-S-bd"/>
</dbReference>
<evidence type="ECO:0000259" key="4">
    <source>
        <dbReference type="PROSITE" id="PS51379"/>
    </source>
</evidence>
<dbReference type="PANTHER" id="PTHR43130:SF3">
    <property type="entry name" value="HTH-TYPE TRANSCRIPTIONAL REGULATOR RV1931C"/>
    <property type="match status" value="1"/>
</dbReference>
<dbReference type="InterPro" id="IPR029062">
    <property type="entry name" value="Class_I_gatase-like"/>
</dbReference>
<dbReference type="Proteomes" id="UP000516384">
    <property type="component" value="Chromosome"/>
</dbReference>
<keyword evidence="3" id="KW-0411">Iron-sulfur</keyword>
<dbReference type="CDD" id="cd03139">
    <property type="entry name" value="GATase1_PfpI_2"/>
    <property type="match status" value="1"/>
</dbReference>
<feature type="domain" description="4Fe-4S ferredoxin-type" evidence="4">
    <location>
        <begin position="254"/>
        <end position="282"/>
    </location>
</feature>
<dbReference type="Gene3D" id="3.40.50.880">
    <property type="match status" value="1"/>
</dbReference>
<sequence>MSNNELPLRVGIFLFDGADTTDYIGPYEVFSAVDYVSAKKPTMYQTARTLYNVFTVSETKKDLRAMAGGLIGGLVVRAEYDFNDCPEIDILVIPGGAITEELLANVNVISWLEDQSKNAAITLSVCTGAVLLAKTGLLSGLSATTHHLAFDKLLAIEPTIMLKKDERFVDNGHIITAAGVTAGYDAAMHIVYKTAGGNALLKAGEALEYGNAWKSIQRKLAGLPVHRTITNRCIKCGKCAKNCPFSAVVEGETQFHIQVERCVGIGPCAGLCPVGAIESSFQL</sequence>
<protein>
    <submittedName>
        <fullName evidence="5">DJ-1/PfpI family protein</fullName>
    </submittedName>
</protein>
<evidence type="ECO:0000256" key="3">
    <source>
        <dbReference type="ARBA" id="ARBA00023014"/>
    </source>
</evidence>
<dbReference type="AlphaFoldDB" id="A0A7H0YD57"/>
<accession>A0A7H0YD57</accession>
<dbReference type="PROSITE" id="PS51379">
    <property type="entry name" value="4FE4S_FER_2"/>
    <property type="match status" value="2"/>
</dbReference>
<name>A0A7H0YD57_9BACL</name>
<dbReference type="InterPro" id="IPR017900">
    <property type="entry name" value="4Fe4S_Fe_S_CS"/>
</dbReference>
<dbReference type="InterPro" id="IPR002818">
    <property type="entry name" value="DJ-1/PfpI"/>
</dbReference>
<dbReference type="InterPro" id="IPR052158">
    <property type="entry name" value="INH-QAR"/>
</dbReference>
<dbReference type="GO" id="GO:0051536">
    <property type="term" value="F:iron-sulfur cluster binding"/>
    <property type="evidence" value="ECO:0007669"/>
    <property type="project" value="UniProtKB-KW"/>
</dbReference>
<dbReference type="PANTHER" id="PTHR43130">
    <property type="entry name" value="ARAC-FAMILY TRANSCRIPTIONAL REGULATOR"/>
    <property type="match status" value="1"/>
</dbReference>
<dbReference type="GO" id="GO:0046872">
    <property type="term" value="F:metal ion binding"/>
    <property type="evidence" value="ECO:0007669"/>
    <property type="project" value="UniProtKB-KW"/>
</dbReference>
<dbReference type="Pfam" id="PF01965">
    <property type="entry name" value="DJ-1_PfpI"/>
    <property type="match status" value="1"/>
</dbReference>